<dbReference type="PANTHER" id="PTHR11076:SF34">
    <property type="entry name" value="PROTEIN UMUC"/>
    <property type="match status" value="1"/>
</dbReference>
<dbReference type="InterPro" id="IPR025188">
    <property type="entry name" value="DUF4113"/>
</dbReference>
<name>A0A7J5TVA0_9BACT</name>
<dbReference type="GO" id="GO:0003684">
    <property type="term" value="F:damaged DNA binding"/>
    <property type="evidence" value="ECO:0007669"/>
    <property type="project" value="InterPro"/>
</dbReference>
<accession>A0A7J5TVA0</accession>
<dbReference type="Pfam" id="PF00817">
    <property type="entry name" value="IMS"/>
    <property type="match status" value="1"/>
</dbReference>
<gene>
    <name evidence="7" type="ORF">F5984_20225</name>
</gene>
<dbReference type="Pfam" id="PF11799">
    <property type="entry name" value="IMS_C"/>
    <property type="match status" value="1"/>
</dbReference>
<evidence type="ECO:0000256" key="4">
    <source>
        <dbReference type="ARBA" id="ARBA00023204"/>
    </source>
</evidence>
<dbReference type="Pfam" id="PF13438">
    <property type="entry name" value="DUF4113"/>
    <property type="match status" value="1"/>
</dbReference>
<dbReference type="AlphaFoldDB" id="A0A7J5TVA0"/>
<dbReference type="Gene3D" id="3.30.70.270">
    <property type="match status" value="1"/>
</dbReference>
<evidence type="ECO:0000313" key="7">
    <source>
        <dbReference type="EMBL" id="KAB7728080.1"/>
    </source>
</evidence>
<keyword evidence="5" id="KW-0742">SOS response</keyword>
<dbReference type="EMBL" id="WELI01000009">
    <property type="protein sequence ID" value="KAB7728080.1"/>
    <property type="molecule type" value="Genomic_DNA"/>
</dbReference>
<organism evidence="7 8">
    <name type="scientific">Rudanella paleaurantiibacter</name>
    <dbReference type="NCBI Taxonomy" id="2614655"/>
    <lineage>
        <taxon>Bacteria</taxon>
        <taxon>Pseudomonadati</taxon>
        <taxon>Bacteroidota</taxon>
        <taxon>Cytophagia</taxon>
        <taxon>Cytophagales</taxon>
        <taxon>Cytophagaceae</taxon>
        <taxon>Rudanella</taxon>
    </lineage>
</organism>
<dbReference type="GO" id="GO:0006281">
    <property type="term" value="P:DNA repair"/>
    <property type="evidence" value="ECO:0007669"/>
    <property type="project" value="UniProtKB-KW"/>
</dbReference>
<dbReference type="Proteomes" id="UP000488299">
    <property type="component" value="Unassembled WGS sequence"/>
</dbReference>
<reference evidence="7 8" key="1">
    <citation type="submission" date="2019-10" db="EMBL/GenBank/DDBJ databases">
        <title>Rudanella paleaurantiibacter sp. nov., isolated from sludge.</title>
        <authorList>
            <person name="Xu S.Q."/>
        </authorList>
    </citation>
    <scope>NUCLEOTIDE SEQUENCE [LARGE SCALE GENOMIC DNA]</scope>
    <source>
        <strain evidence="7 8">HX-22-17</strain>
    </source>
</reference>
<evidence type="ECO:0000256" key="3">
    <source>
        <dbReference type="ARBA" id="ARBA00023199"/>
    </source>
</evidence>
<evidence type="ECO:0000256" key="2">
    <source>
        <dbReference type="ARBA" id="ARBA00022763"/>
    </source>
</evidence>
<dbReference type="InterPro" id="IPR001126">
    <property type="entry name" value="UmuC"/>
</dbReference>
<dbReference type="GO" id="GO:0042276">
    <property type="term" value="P:error-prone translesion synthesis"/>
    <property type="evidence" value="ECO:0007669"/>
    <property type="project" value="TreeGrafter"/>
</dbReference>
<dbReference type="SUPFAM" id="SSF56672">
    <property type="entry name" value="DNA/RNA polymerases"/>
    <property type="match status" value="1"/>
</dbReference>
<comment type="similarity">
    <text evidence="1">Belongs to the DNA polymerase type-Y family.</text>
</comment>
<dbReference type="PANTHER" id="PTHR11076">
    <property type="entry name" value="DNA REPAIR POLYMERASE UMUC / TRANSFERASE FAMILY MEMBER"/>
    <property type="match status" value="1"/>
</dbReference>
<dbReference type="SUPFAM" id="SSF100879">
    <property type="entry name" value="Lesion bypass DNA polymerase (Y-family), little finger domain"/>
    <property type="match status" value="1"/>
</dbReference>
<keyword evidence="3" id="KW-0741">SOS mutagenesis</keyword>
<dbReference type="Gene3D" id="3.30.1490.100">
    <property type="entry name" value="DNA polymerase, Y-family, little finger domain"/>
    <property type="match status" value="1"/>
</dbReference>
<feature type="domain" description="UmuC" evidence="6">
    <location>
        <begin position="2"/>
        <end position="188"/>
    </location>
</feature>
<keyword evidence="8" id="KW-1185">Reference proteome</keyword>
<proteinExistence type="inferred from homology"/>
<sequence length="429" mass="47731">MYALVDCNSFYASCERVFNPKLNGRPVVVLSNNDGCVIARSDEAKAVGIAMGAPFFQIHNLVKQHDVAVYSSNYALYGDMSDRVMQTLAHFVAEVEVYSIDEAFMSLSGYERTQPDLAQFAQQLRQTVKQWTGIPVSIGIGPTRTLAKLANQWVKQQKISGGVCWLQNPDQIGQVLNAFAVNNVWGIGRQYGKLMERHGIQTAGDLTRQTDDWVRRTMTVDGLRLVMELRGVSCREPENRLGDAHDPKKAIACSRSFGKPTNEYAILSEAVATFVGRVGRKLRAQQSAANLLTVFIRTNKHRPDLPQQQAHRTITLPVATNHTPDLLESALHLLKSLWLPEHLYMKAGVMVSGLVPEGSCQTDLFASPPDPRRARLMNLMDELNGSMGLETVRLAAEGPSQRSGKARWDGRRDHLSAQFTTRWSDLLTV</sequence>
<protein>
    <submittedName>
        <fullName evidence="7">DUF4113 domain-containing protein</fullName>
    </submittedName>
</protein>
<dbReference type="PROSITE" id="PS50173">
    <property type="entry name" value="UMUC"/>
    <property type="match status" value="1"/>
</dbReference>
<dbReference type="InterPro" id="IPR036775">
    <property type="entry name" value="DNA_pol_Y-fam_lit_finger_sf"/>
</dbReference>
<dbReference type="InterPro" id="IPR017961">
    <property type="entry name" value="DNA_pol_Y-fam_little_finger"/>
</dbReference>
<dbReference type="RefSeq" id="WP_152126029.1">
    <property type="nucleotide sequence ID" value="NZ_WELI01000009.1"/>
</dbReference>
<keyword evidence="2" id="KW-0227">DNA damage</keyword>
<dbReference type="InterPro" id="IPR043128">
    <property type="entry name" value="Rev_trsase/Diguanyl_cyclase"/>
</dbReference>
<evidence type="ECO:0000259" key="6">
    <source>
        <dbReference type="PROSITE" id="PS50173"/>
    </source>
</evidence>
<dbReference type="CDD" id="cd01700">
    <property type="entry name" value="PolY_Pol_V_umuC"/>
    <property type="match status" value="1"/>
</dbReference>
<dbReference type="InterPro" id="IPR050116">
    <property type="entry name" value="DNA_polymerase-Y"/>
</dbReference>
<keyword evidence="4" id="KW-0234">DNA repair</keyword>
<dbReference type="Gene3D" id="3.40.1170.60">
    <property type="match status" value="1"/>
</dbReference>
<dbReference type="Gene3D" id="1.10.150.20">
    <property type="entry name" value="5' to 3' exonuclease, C-terminal subdomain"/>
    <property type="match status" value="1"/>
</dbReference>
<comment type="caution">
    <text evidence="7">The sequence shown here is derived from an EMBL/GenBank/DDBJ whole genome shotgun (WGS) entry which is preliminary data.</text>
</comment>
<dbReference type="InterPro" id="IPR043502">
    <property type="entry name" value="DNA/RNA_pol_sf"/>
</dbReference>
<evidence type="ECO:0000256" key="1">
    <source>
        <dbReference type="ARBA" id="ARBA00010945"/>
    </source>
</evidence>
<evidence type="ECO:0000256" key="5">
    <source>
        <dbReference type="ARBA" id="ARBA00023236"/>
    </source>
</evidence>
<dbReference type="GO" id="GO:0003887">
    <property type="term" value="F:DNA-directed DNA polymerase activity"/>
    <property type="evidence" value="ECO:0007669"/>
    <property type="project" value="TreeGrafter"/>
</dbReference>
<evidence type="ECO:0000313" key="8">
    <source>
        <dbReference type="Proteomes" id="UP000488299"/>
    </source>
</evidence>
<dbReference type="GO" id="GO:0009432">
    <property type="term" value="P:SOS response"/>
    <property type="evidence" value="ECO:0007669"/>
    <property type="project" value="UniProtKB-KW"/>
</dbReference>
<dbReference type="GO" id="GO:0005829">
    <property type="term" value="C:cytosol"/>
    <property type="evidence" value="ECO:0007669"/>
    <property type="project" value="TreeGrafter"/>
</dbReference>